<keyword evidence="3" id="KW-1185">Reference proteome</keyword>
<feature type="compositionally biased region" description="Polar residues" evidence="1">
    <location>
        <begin position="79"/>
        <end position="88"/>
    </location>
</feature>
<feature type="region of interest" description="Disordered" evidence="1">
    <location>
        <begin position="1"/>
        <end position="28"/>
    </location>
</feature>
<evidence type="ECO:0000313" key="2">
    <source>
        <dbReference type="EMBL" id="QWK93266.1"/>
    </source>
</evidence>
<accession>A0A975PDP2</accession>
<feature type="compositionally biased region" description="Basic residues" evidence="1">
    <location>
        <begin position="17"/>
        <end position="28"/>
    </location>
</feature>
<dbReference type="EMBL" id="CP076367">
    <property type="protein sequence ID" value="QWK93266.1"/>
    <property type="molecule type" value="Genomic_DNA"/>
</dbReference>
<name>A0A975PDP2_9RHOB</name>
<feature type="region of interest" description="Disordered" evidence="1">
    <location>
        <begin position="56"/>
        <end position="125"/>
    </location>
</feature>
<feature type="region of interest" description="Disordered" evidence="1">
    <location>
        <begin position="319"/>
        <end position="400"/>
    </location>
</feature>
<keyword evidence="2" id="KW-0614">Plasmid</keyword>
<feature type="compositionally biased region" description="Basic and acidic residues" evidence="1">
    <location>
        <begin position="348"/>
        <end position="363"/>
    </location>
</feature>
<evidence type="ECO:0000313" key="3">
    <source>
        <dbReference type="Proteomes" id="UP000679352"/>
    </source>
</evidence>
<reference evidence="2" key="1">
    <citation type="submission" date="2021-06" db="EMBL/GenBank/DDBJ databases">
        <authorList>
            <person name="Lee C.-S."/>
            <person name="Jin L."/>
        </authorList>
    </citation>
    <scope>NUCLEOTIDE SEQUENCE</scope>
    <source>
        <strain evidence="2">Con5</strain>
        <plasmid evidence="2">p6</plasmid>
    </source>
</reference>
<evidence type="ECO:0000256" key="1">
    <source>
        <dbReference type="SAM" id="MobiDB-lite"/>
    </source>
</evidence>
<dbReference type="KEGG" id="gfu:KM031_22405"/>
<dbReference type="AlphaFoldDB" id="A0A975PDP2"/>
<proteinExistence type="predicted"/>
<dbReference type="RefSeq" id="WP_215507577.1">
    <property type="nucleotide sequence ID" value="NZ_CP076367.1"/>
</dbReference>
<geneLocation type="plasmid" evidence="2 3">
    <name>p6</name>
</geneLocation>
<organism evidence="2 3">
    <name type="scientific">Gemmobacter fulvus</name>
    <dbReference type="NCBI Taxonomy" id="2840474"/>
    <lineage>
        <taxon>Bacteria</taxon>
        <taxon>Pseudomonadati</taxon>
        <taxon>Pseudomonadota</taxon>
        <taxon>Alphaproteobacteria</taxon>
        <taxon>Rhodobacterales</taxon>
        <taxon>Paracoccaceae</taxon>
        <taxon>Gemmobacter</taxon>
    </lineage>
</organism>
<dbReference type="Proteomes" id="UP000679352">
    <property type="component" value="Plasmid p6"/>
</dbReference>
<sequence>MLHGQPPANSVAERHAPSHIKPKPRGRRTAYVQNAHIHQGNKASGTTSAITGQYAETTPSHTPVSQPINHHPCAHQQHDSTTPSSAYQQGKREGAAWRIAARRYCTSASSSRQPDRKPRRSAAQLDKVALKKTWDGSKRRQRHDRLSEAEKFSASVWSAAAANGLAVSLNLGISREAMLRTHANPKRRMTQNLSKHLSEAGLGHLPYAFVFELTPEREGGRLHLHGVMDISGLTSAEVERLNVALVRAASVASGAIGGQRQLDLVPIHDPVGWTDYLLKDATRTARELGLDDPFMISKPMRRMAKTHFDLLRSEVRNREETNVQLRSKPGVTPSTGTKCDRSGFTLRSRCDTRRLSGERDKKSAGGVRKQARHQPRGQRQASARSHAVSTAPVRPDAMSA</sequence>
<gene>
    <name evidence="2" type="ORF">KM031_22405</name>
</gene>
<protein>
    <submittedName>
        <fullName evidence="2">Uncharacterized protein</fullName>
    </submittedName>
</protein>
<feature type="compositionally biased region" description="Polar residues" evidence="1">
    <location>
        <begin position="56"/>
        <end position="68"/>
    </location>
</feature>